<protein>
    <submittedName>
        <fullName evidence="2">Histone acetyltransferase</fullName>
    </submittedName>
</protein>
<organism evidence="2 3">
    <name type="scientific">Vibrio genomosp. F10 str. ZF-129</name>
    <dbReference type="NCBI Taxonomy" id="1187848"/>
    <lineage>
        <taxon>Bacteria</taxon>
        <taxon>Pseudomonadati</taxon>
        <taxon>Pseudomonadota</taxon>
        <taxon>Gammaproteobacteria</taxon>
        <taxon>Vibrionales</taxon>
        <taxon>Vibrionaceae</taxon>
        <taxon>Vibrio</taxon>
    </lineage>
</organism>
<dbReference type="Proteomes" id="UP000094741">
    <property type="component" value="Unassembled WGS sequence"/>
</dbReference>
<dbReference type="OrthoDB" id="9787920at2"/>
<dbReference type="PROSITE" id="PS51186">
    <property type="entry name" value="GNAT"/>
    <property type="match status" value="1"/>
</dbReference>
<dbReference type="EMBL" id="AJYQ02000061">
    <property type="protein sequence ID" value="OEE36096.1"/>
    <property type="molecule type" value="Genomic_DNA"/>
</dbReference>
<dbReference type="STRING" id="1187848.A1QO_19160"/>
<dbReference type="AlphaFoldDB" id="A0A1E5BH54"/>
<comment type="caution">
    <text evidence="2">The sequence shown here is derived from an EMBL/GenBank/DDBJ whole genome shotgun (WGS) entry which is preliminary data.</text>
</comment>
<dbReference type="CDD" id="cd04301">
    <property type="entry name" value="NAT_SF"/>
    <property type="match status" value="1"/>
</dbReference>
<keyword evidence="2" id="KW-0808">Transferase</keyword>
<accession>A0A1E5BH54</accession>
<gene>
    <name evidence="2" type="ORF">A1QO_19160</name>
</gene>
<evidence type="ECO:0000259" key="1">
    <source>
        <dbReference type="PROSITE" id="PS51186"/>
    </source>
</evidence>
<dbReference type="InterPro" id="IPR000182">
    <property type="entry name" value="GNAT_dom"/>
</dbReference>
<proteinExistence type="predicted"/>
<feature type="domain" description="N-acetyltransferase" evidence="1">
    <location>
        <begin position="1"/>
        <end position="136"/>
    </location>
</feature>
<sequence length="141" mass="16160">MNIDFSVSPSEEEISEIYNGLSVFNEPHFPDLDENTVGYFVRNEDGKILGGLIGNLLFTTLHVNYLWLSKPLRGSGYGTKLLQLAELEAKNRGVMNVFLDTYTFQAPKFYEQHGYSEVGRYTDYPRQGVDKVFYQKCLARN</sequence>
<evidence type="ECO:0000313" key="2">
    <source>
        <dbReference type="EMBL" id="OEE36096.1"/>
    </source>
</evidence>
<evidence type="ECO:0000313" key="3">
    <source>
        <dbReference type="Proteomes" id="UP000094741"/>
    </source>
</evidence>
<dbReference type="Pfam" id="PF00583">
    <property type="entry name" value="Acetyltransf_1"/>
    <property type="match status" value="1"/>
</dbReference>
<dbReference type="GO" id="GO:0016747">
    <property type="term" value="F:acyltransferase activity, transferring groups other than amino-acyl groups"/>
    <property type="evidence" value="ECO:0007669"/>
    <property type="project" value="InterPro"/>
</dbReference>
<reference evidence="2 3" key="1">
    <citation type="journal article" date="2012" name="Science">
        <title>Ecological populations of bacteria act as socially cohesive units of antibiotic production and resistance.</title>
        <authorList>
            <person name="Cordero O.X."/>
            <person name="Wildschutte H."/>
            <person name="Kirkup B."/>
            <person name="Proehl S."/>
            <person name="Ngo L."/>
            <person name="Hussain F."/>
            <person name="Le Roux F."/>
            <person name="Mincer T."/>
            <person name="Polz M.F."/>
        </authorList>
    </citation>
    <scope>NUCLEOTIDE SEQUENCE [LARGE SCALE GENOMIC DNA]</scope>
    <source>
        <strain evidence="2 3">ZF-129</strain>
    </source>
</reference>
<dbReference type="InterPro" id="IPR016181">
    <property type="entry name" value="Acyl_CoA_acyltransferase"/>
</dbReference>
<dbReference type="Gene3D" id="3.40.630.30">
    <property type="match status" value="1"/>
</dbReference>
<dbReference type="SUPFAM" id="SSF55729">
    <property type="entry name" value="Acyl-CoA N-acyltransferases (Nat)"/>
    <property type="match status" value="1"/>
</dbReference>
<dbReference type="eggNOG" id="COG0456">
    <property type="taxonomic scope" value="Bacteria"/>
</dbReference>
<name>A0A1E5BH54_9VIBR</name>